<dbReference type="AlphaFoldDB" id="A0AAV2C2R2"/>
<dbReference type="PROSITE" id="PS01010">
    <property type="entry name" value="CRISP_2"/>
    <property type="match status" value="1"/>
</dbReference>
<proteinExistence type="predicted"/>
<comment type="caution">
    <text evidence="3">The sequence shown here is derived from an EMBL/GenBank/DDBJ whole genome shotgun (WGS) entry which is preliminary data.</text>
</comment>
<dbReference type="Gene3D" id="3.40.33.10">
    <property type="entry name" value="CAP"/>
    <property type="match status" value="1"/>
</dbReference>
<reference evidence="3 4" key="1">
    <citation type="submission" date="2024-04" db="EMBL/GenBank/DDBJ databases">
        <authorList>
            <person name="Rising A."/>
            <person name="Reimegard J."/>
            <person name="Sonavane S."/>
            <person name="Akerstrom W."/>
            <person name="Nylinder S."/>
            <person name="Hedman E."/>
            <person name="Kallberg Y."/>
        </authorList>
    </citation>
    <scope>NUCLEOTIDE SEQUENCE [LARGE SCALE GENOMIC DNA]</scope>
</reference>
<keyword evidence="4" id="KW-1185">Reference proteome</keyword>
<feature type="non-terminal residue" evidence="3">
    <location>
        <position position="255"/>
    </location>
</feature>
<organism evidence="3 4">
    <name type="scientific">Larinioides sclopetarius</name>
    <dbReference type="NCBI Taxonomy" id="280406"/>
    <lineage>
        <taxon>Eukaryota</taxon>
        <taxon>Metazoa</taxon>
        <taxon>Ecdysozoa</taxon>
        <taxon>Arthropoda</taxon>
        <taxon>Chelicerata</taxon>
        <taxon>Arachnida</taxon>
        <taxon>Araneae</taxon>
        <taxon>Araneomorphae</taxon>
        <taxon>Entelegynae</taxon>
        <taxon>Araneoidea</taxon>
        <taxon>Araneidae</taxon>
        <taxon>Larinioides</taxon>
    </lineage>
</organism>
<feature type="chain" id="PRO_5043348544" description="SCP domain-containing protein" evidence="1">
    <location>
        <begin position="23"/>
        <end position="255"/>
    </location>
</feature>
<feature type="signal peptide" evidence="1">
    <location>
        <begin position="1"/>
        <end position="22"/>
    </location>
</feature>
<dbReference type="GO" id="GO:0005576">
    <property type="term" value="C:extracellular region"/>
    <property type="evidence" value="ECO:0007669"/>
    <property type="project" value="InterPro"/>
</dbReference>
<dbReference type="SUPFAM" id="SSF55797">
    <property type="entry name" value="PR-1-like"/>
    <property type="match status" value="1"/>
</dbReference>
<dbReference type="InterPro" id="IPR001283">
    <property type="entry name" value="CRISP-related"/>
</dbReference>
<dbReference type="InterPro" id="IPR014044">
    <property type="entry name" value="CAP_dom"/>
</dbReference>
<evidence type="ECO:0000259" key="2">
    <source>
        <dbReference type="SMART" id="SM00198"/>
    </source>
</evidence>
<sequence>MLKTMWSFFILALLGLVRWSSSAKCPAEYERFSLEHTFCIPRNPRCDIKRSGVTQEDIQKILRLHNQYRSGIALGKETRAKGGTLPKAADMLQMVWDDELAAIAQKWAENCDFNHDCDECRAVSNFGVGQNLAIQSASCSNCKEDDMTKPKWADAIKGLYDEVLYFHKSWLDRFQSGRAETYVEHFTQVIWSETWRLGCGYTSYKAGKKYKRFYVCNYGPSGNMLNQPVYKQGQPCSACPVNTCCGSSCKSGPNY</sequence>
<dbReference type="InterPro" id="IPR018244">
    <property type="entry name" value="Allrgn_V5/Tpx1_CS"/>
</dbReference>
<dbReference type="InterPro" id="IPR035940">
    <property type="entry name" value="CAP_sf"/>
</dbReference>
<name>A0AAV2C2R2_9ARAC</name>
<dbReference type="PRINTS" id="PR00838">
    <property type="entry name" value="V5ALLERGEN"/>
</dbReference>
<dbReference type="SMART" id="SM00198">
    <property type="entry name" value="SCP"/>
    <property type="match status" value="1"/>
</dbReference>
<dbReference type="PRINTS" id="PR00837">
    <property type="entry name" value="V5TPXLIKE"/>
</dbReference>
<gene>
    <name evidence="3" type="ORF">LARSCL_LOCUS22920</name>
</gene>
<evidence type="ECO:0000313" key="4">
    <source>
        <dbReference type="Proteomes" id="UP001497382"/>
    </source>
</evidence>
<dbReference type="Pfam" id="PF00188">
    <property type="entry name" value="CAP"/>
    <property type="match status" value="1"/>
</dbReference>
<dbReference type="PANTHER" id="PTHR10334">
    <property type="entry name" value="CYSTEINE-RICH SECRETORY PROTEIN-RELATED"/>
    <property type="match status" value="1"/>
</dbReference>
<evidence type="ECO:0000256" key="1">
    <source>
        <dbReference type="SAM" id="SignalP"/>
    </source>
</evidence>
<dbReference type="Proteomes" id="UP001497382">
    <property type="component" value="Unassembled WGS sequence"/>
</dbReference>
<accession>A0AAV2C2R2</accession>
<dbReference type="CDD" id="cd05380">
    <property type="entry name" value="CAP_euk"/>
    <property type="match status" value="1"/>
</dbReference>
<evidence type="ECO:0000313" key="3">
    <source>
        <dbReference type="EMBL" id="CAL1302130.1"/>
    </source>
</evidence>
<dbReference type="InterPro" id="IPR002413">
    <property type="entry name" value="V5_allergen-like"/>
</dbReference>
<keyword evidence="1" id="KW-0732">Signal</keyword>
<feature type="domain" description="SCP" evidence="2">
    <location>
        <begin position="56"/>
        <end position="226"/>
    </location>
</feature>
<protein>
    <recommendedName>
        <fullName evidence="2">SCP domain-containing protein</fullName>
    </recommendedName>
</protein>
<dbReference type="EMBL" id="CAXIEN010001384">
    <property type="protein sequence ID" value="CAL1302130.1"/>
    <property type="molecule type" value="Genomic_DNA"/>
</dbReference>